<dbReference type="GO" id="GO:0005634">
    <property type="term" value="C:nucleus"/>
    <property type="evidence" value="ECO:0007669"/>
    <property type="project" value="UniProtKB-SubCell"/>
</dbReference>
<comment type="subcellular location">
    <subcellularLocation>
        <location evidence="1">Nucleus</location>
    </subcellularLocation>
</comment>
<dbReference type="GO" id="GO:0033204">
    <property type="term" value="F:ribonuclease P RNA binding"/>
    <property type="evidence" value="ECO:0000318"/>
    <property type="project" value="GO_Central"/>
</dbReference>
<organism evidence="4 5">
    <name type="scientific">Brassica napus</name>
    <name type="common">Rape</name>
    <dbReference type="NCBI Taxonomy" id="3708"/>
    <lineage>
        <taxon>Eukaryota</taxon>
        <taxon>Viridiplantae</taxon>
        <taxon>Streptophyta</taxon>
        <taxon>Embryophyta</taxon>
        <taxon>Tracheophyta</taxon>
        <taxon>Spermatophyta</taxon>
        <taxon>Magnoliopsida</taxon>
        <taxon>eudicotyledons</taxon>
        <taxon>Gunneridae</taxon>
        <taxon>Pentapetalae</taxon>
        <taxon>rosids</taxon>
        <taxon>malvids</taxon>
        <taxon>Brassicales</taxon>
        <taxon>Brassicaceae</taxon>
        <taxon>Brassiceae</taxon>
        <taxon>Brassica</taxon>
    </lineage>
</organism>
<dbReference type="PaxDb" id="3708-A0A078FY47"/>
<gene>
    <name evidence="4" type="primary">BnaC04g02780D</name>
    <name evidence="4" type="ORF">GSBRNA2T00002296001</name>
</gene>
<feature type="region of interest" description="Disordered" evidence="3">
    <location>
        <begin position="46"/>
        <end position="97"/>
    </location>
</feature>
<keyword evidence="5" id="KW-1185">Reference proteome</keyword>
<evidence type="ECO:0000256" key="3">
    <source>
        <dbReference type="SAM" id="MobiDB-lite"/>
    </source>
</evidence>
<dbReference type="Proteomes" id="UP000028999">
    <property type="component" value="Unassembled WGS sequence"/>
</dbReference>
<dbReference type="InterPro" id="IPR023534">
    <property type="entry name" value="Rof/RNase_P-like"/>
</dbReference>
<dbReference type="InterPro" id="IPR002730">
    <property type="entry name" value="Rpp29/RNP1"/>
</dbReference>
<dbReference type="Gene3D" id="2.30.30.210">
    <property type="entry name" value="Ribonuclease P/MRP, subunit p29"/>
    <property type="match status" value="1"/>
</dbReference>
<dbReference type="GO" id="GO:0030677">
    <property type="term" value="C:ribonuclease P complex"/>
    <property type="evidence" value="ECO:0000318"/>
    <property type="project" value="GO_Central"/>
</dbReference>
<dbReference type="OMA" id="DINHEHI"/>
<dbReference type="SMART" id="SM00538">
    <property type="entry name" value="POP4"/>
    <property type="match status" value="1"/>
</dbReference>
<dbReference type="STRING" id="3708.A0A078FY47"/>
<evidence type="ECO:0000313" key="4">
    <source>
        <dbReference type="EMBL" id="CDY17941.1"/>
    </source>
</evidence>
<dbReference type="GO" id="GO:0001682">
    <property type="term" value="P:tRNA 5'-leader removal"/>
    <property type="evidence" value="ECO:0007669"/>
    <property type="project" value="InterPro"/>
</dbReference>
<evidence type="ECO:0000256" key="2">
    <source>
        <dbReference type="ARBA" id="ARBA00006181"/>
    </source>
</evidence>
<feature type="compositionally biased region" description="Basic and acidic residues" evidence="3">
    <location>
        <begin position="59"/>
        <end position="69"/>
    </location>
</feature>
<evidence type="ECO:0000313" key="5">
    <source>
        <dbReference type="Proteomes" id="UP000028999"/>
    </source>
</evidence>
<dbReference type="InterPro" id="IPR036980">
    <property type="entry name" value="RNase_P/MRP_Rpp29_sf"/>
</dbReference>
<feature type="region of interest" description="Disordered" evidence="3">
    <location>
        <begin position="172"/>
        <end position="195"/>
    </location>
</feature>
<dbReference type="GO" id="GO:0006364">
    <property type="term" value="P:rRNA processing"/>
    <property type="evidence" value="ECO:0000318"/>
    <property type="project" value="GO_Central"/>
</dbReference>
<dbReference type="SUPFAM" id="SSF101744">
    <property type="entry name" value="Rof/RNase P subunit-like"/>
    <property type="match status" value="1"/>
</dbReference>
<accession>A0A078FY47</accession>
<proteinExistence type="inferred from homology"/>
<protein>
    <submittedName>
        <fullName evidence="4">BnaC04g02780D protein</fullName>
    </submittedName>
</protein>
<dbReference type="Gramene" id="CDY17941">
    <property type="protein sequence ID" value="CDY17941"/>
    <property type="gene ID" value="GSBRNA2T00002296001"/>
</dbReference>
<dbReference type="InterPro" id="IPR016848">
    <property type="entry name" value="RNase_P/MRP_Rpp29-subunit"/>
</dbReference>
<dbReference type="GO" id="GO:0000172">
    <property type="term" value="C:ribonuclease MRP complex"/>
    <property type="evidence" value="ECO:0000318"/>
    <property type="project" value="GO_Central"/>
</dbReference>
<dbReference type="Pfam" id="PF01868">
    <property type="entry name" value="RNase_P-MRP_p29"/>
    <property type="match status" value="1"/>
</dbReference>
<sequence length="325" mass="36915">MNFVERFVLSVCCSSRLVFSSGLQWATETVVHDPRKRSMDAIHQRLQKDQLRQQQQQQKNEKDKKRASDDVNVSSKEPHKPLSLPTPPTKKAITKDPQDDGFAAYTKLSHPVDEKLLATNVKLSSGKKNIADKVLHTLLRSGDSAQKYLQGKNEKKVEENNYILLDNFVQSRSSSSSSSGFKKPSLMNSKRSKTRMSMKRLKKSGALNLPQDLQKFDLYKPMHGMWESYMMKLIKVTGKAQLTSTLLSADLHGAFMFVAECKIESFTGVQGIMIRETSQTFGIITREDKLRVVPKKSSVFIIQLDCWKITLHGDKFTSRDSVLQR</sequence>
<comment type="similarity">
    <text evidence="2">Belongs to the eukaryotic/archaeal RNase P protein component 1 family.</text>
</comment>
<name>A0A078FY47_BRANA</name>
<dbReference type="EMBL" id="LK032079">
    <property type="protein sequence ID" value="CDY17941.1"/>
    <property type="molecule type" value="Genomic_DNA"/>
</dbReference>
<reference evidence="4 5" key="1">
    <citation type="journal article" date="2014" name="Science">
        <title>Plant genetics. Early allopolyploid evolution in the post-Neolithic Brassica napus oilseed genome.</title>
        <authorList>
            <person name="Chalhoub B."/>
            <person name="Denoeud F."/>
            <person name="Liu S."/>
            <person name="Parkin I.A."/>
            <person name="Tang H."/>
            <person name="Wang X."/>
            <person name="Chiquet J."/>
            <person name="Belcram H."/>
            <person name="Tong C."/>
            <person name="Samans B."/>
            <person name="Correa M."/>
            <person name="Da Silva C."/>
            <person name="Just J."/>
            <person name="Falentin C."/>
            <person name="Koh C.S."/>
            <person name="Le Clainche I."/>
            <person name="Bernard M."/>
            <person name="Bento P."/>
            <person name="Noel B."/>
            <person name="Labadie K."/>
            <person name="Alberti A."/>
            <person name="Charles M."/>
            <person name="Arnaud D."/>
            <person name="Guo H."/>
            <person name="Daviaud C."/>
            <person name="Alamery S."/>
            <person name="Jabbari K."/>
            <person name="Zhao M."/>
            <person name="Edger P.P."/>
            <person name="Chelaifa H."/>
            <person name="Tack D."/>
            <person name="Lassalle G."/>
            <person name="Mestiri I."/>
            <person name="Schnel N."/>
            <person name="Le Paslier M.C."/>
            <person name="Fan G."/>
            <person name="Renault V."/>
            <person name="Bayer P.E."/>
            <person name="Golicz A.A."/>
            <person name="Manoli S."/>
            <person name="Lee T.H."/>
            <person name="Thi V.H."/>
            <person name="Chalabi S."/>
            <person name="Hu Q."/>
            <person name="Fan C."/>
            <person name="Tollenaere R."/>
            <person name="Lu Y."/>
            <person name="Battail C."/>
            <person name="Shen J."/>
            <person name="Sidebottom C.H."/>
            <person name="Wang X."/>
            <person name="Canaguier A."/>
            <person name="Chauveau A."/>
            <person name="Berard A."/>
            <person name="Deniot G."/>
            <person name="Guan M."/>
            <person name="Liu Z."/>
            <person name="Sun F."/>
            <person name="Lim Y.P."/>
            <person name="Lyons E."/>
            <person name="Town C.D."/>
            <person name="Bancroft I."/>
            <person name="Wang X."/>
            <person name="Meng J."/>
            <person name="Ma J."/>
            <person name="Pires J.C."/>
            <person name="King G.J."/>
            <person name="Brunel D."/>
            <person name="Delourme R."/>
            <person name="Renard M."/>
            <person name="Aury J.M."/>
            <person name="Adams K.L."/>
            <person name="Batley J."/>
            <person name="Snowdon R.J."/>
            <person name="Tost J."/>
            <person name="Edwards D."/>
            <person name="Zhou Y."/>
            <person name="Hua W."/>
            <person name="Sharpe A.G."/>
            <person name="Paterson A.H."/>
            <person name="Guan C."/>
            <person name="Wincker P."/>
        </authorList>
    </citation>
    <scope>NUCLEOTIDE SEQUENCE [LARGE SCALE GENOMIC DNA]</scope>
    <source>
        <strain evidence="5">cv. Darmor-bzh</strain>
    </source>
</reference>
<dbReference type="PANTHER" id="PTHR13348:SF0">
    <property type="entry name" value="RIBONUCLEASE P PROTEIN SUBUNIT P29"/>
    <property type="match status" value="1"/>
</dbReference>
<evidence type="ECO:0000256" key="1">
    <source>
        <dbReference type="ARBA" id="ARBA00004123"/>
    </source>
</evidence>
<dbReference type="AlphaFoldDB" id="A0A078FY47"/>
<dbReference type="PANTHER" id="PTHR13348">
    <property type="entry name" value="RIBONUCLEASE P SUBUNIT P29"/>
    <property type="match status" value="1"/>
</dbReference>